<feature type="domain" description="Methyltransferase" evidence="2">
    <location>
        <begin position="65"/>
        <end position="158"/>
    </location>
</feature>
<organism evidence="3 4">
    <name type="scientific">Aporhodopirellula aestuarii</name>
    <dbReference type="NCBI Taxonomy" id="2950107"/>
    <lineage>
        <taxon>Bacteria</taxon>
        <taxon>Pseudomonadati</taxon>
        <taxon>Planctomycetota</taxon>
        <taxon>Planctomycetia</taxon>
        <taxon>Pirellulales</taxon>
        <taxon>Pirellulaceae</taxon>
        <taxon>Aporhodopirellula</taxon>
    </lineage>
</organism>
<feature type="region of interest" description="Disordered" evidence="1">
    <location>
        <begin position="1"/>
        <end position="22"/>
    </location>
</feature>
<feature type="compositionally biased region" description="Polar residues" evidence="1">
    <location>
        <begin position="9"/>
        <end position="20"/>
    </location>
</feature>
<evidence type="ECO:0000256" key="1">
    <source>
        <dbReference type="SAM" id="MobiDB-lite"/>
    </source>
</evidence>
<keyword evidence="4" id="KW-1185">Reference proteome</keyword>
<dbReference type="PANTHER" id="PTHR43464">
    <property type="entry name" value="METHYLTRANSFERASE"/>
    <property type="match status" value="1"/>
</dbReference>
<dbReference type="EMBL" id="JAMQBK010000039">
    <property type="protein sequence ID" value="MCM2371935.1"/>
    <property type="molecule type" value="Genomic_DNA"/>
</dbReference>
<dbReference type="PANTHER" id="PTHR43464:SF23">
    <property type="entry name" value="JUVENILE HORMONE ACID O-METHYLTRANSFERASE"/>
    <property type="match status" value="1"/>
</dbReference>
<dbReference type="SUPFAM" id="SSF53335">
    <property type="entry name" value="S-adenosyl-L-methionine-dependent methyltransferases"/>
    <property type="match status" value="1"/>
</dbReference>
<dbReference type="GO" id="GO:0008168">
    <property type="term" value="F:methyltransferase activity"/>
    <property type="evidence" value="ECO:0007669"/>
    <property type="project" value="UniProtKB-KW"/>
</dbReference>
<evidence type="ECO:0000259" key="2">
    <source>
        <dbReference type="Pfam" id="PF13649"/>
    </source>
</evidence>
<dbReference type="Proteomes" id="UP001202961">
    <property type="component" value="Unassembled WGS sequence"/>
</dbReference>
<proteinExistence type="predicted"/>
<name>A0ABT0U5W9_9BACT</name>
<sequence length="227" mass="24962">MATDAGVALSSSQLETSSPAATVDTKGCTIDASEFQQKYDDLPAWDIGRPQPEFVNIADHLHGSILDVGCGTGENALFFAERGHTVTGVDFLAGPIETAQRKNSERGCDVTFKQHDALKLSQLNEKFDNVLDSGLLHSFSNDDLQQYVAGLAAVTHPGSKLFVLCFSELEPGSKGPRRLSETAIRELFADNWKFESMTRTRFIVREDTQANYSDDGPHAWFFVAERV</sequence>
<dbReference type="Pfam" id="PF13649">
    <property type="entry name" value="Methyltransf_25"/>
    <property type="match status" value="1"/>
</dbReference>
<keyword evidence="3" id="KW-0489">Methyltransferase</keyword>
<dbReference type="GO" id="GO:0032259">
    <property type="term" value="P:methylation"/>
    <property type="evidence" value="ECO:0007669"/>
    <property type="project" value="UniProtKB-KW"/>
</dbReference>
<dbReference type="CDD" id="cd02440">
    <property type="entry name" value="AdoMet_MTases"/>
    <property type="match status" value="1"/>
</dbReference>
<gene>
    <name evidence="3" type="ORF">NB063_15120</name>
</gene>
<evidence type="ECO:0000313" key="3">
    <source>
        <dbReference type="EMBL" id="MCM2371935.1"/>
    </source>
</evidence>
<evidence type="ECO:0000313" key="4">
    <source>
        <dbReference type="Proteomes" id="UP001202961"/>
    </source>
</evidence>
<accession>A0ABT0U5W9</accession>
<dbReference type="Gene3D" id="3.40.50.150">
    <property type="entry name" value="Vaccinia Virus protein VP39"/>
    <property type="match status" value="1"/>
</dbReference>
<protein>
    <submittedName>
        <fullName evidence="3">Class I SAM-dependent methyltransferase</fullName>
    </submittedName>
</protein>
<keyword evidence="3" id="KW-0808">Transferase</keyword>
<dbReference type="InterPro" id="IPR029063">
    <property type="entry name" value="SAM-dependent_MTases_sf"/>
</dbReference>
<comment type="caution">
    <text evidence="3">The sequence shown here is derived from an EMBL/GenBank/DDBJ whole genome shotgun (WGS) entry which is preliminary data.</text>
</comment>
<reference evidence="3 4" key="1">
    <citation type="journal article" date="2022" name="Syst. Appl. Microbiol.">
        <title>Rhodopirellula aestuarii sp. nov., a novel member of the genus Rhodopirellula isolated from brackish sediments collected in the Tagus River estuary, Portugal.</title>
        <authorList>
            <person name="Vitorino I.R."/>
            <person name="Klimek D."/>
            <person name="Calusinska M."/>
            <person name="Lobo-da-Cunha A."/>
            <person name="Vasconcelos V."/>
            <person name="Lage O.M."/>
        </authorList>
    </citation>
    <scope>NUCLEOTIDE SEQUENCE [LARGE SCALE GENOMIC DNA]</scope>
    <source>
        <strain evidence="3 4">ICT_H3.1</strain>
    </source>
</reference>
<dbReference type="InterPro" id="IPR041698">
    <property type="entry name" value="Methyltransf_25"/>
</dbReference>